<accession>A0A0A0BA91</accession>
<sequence>MSLPADLPPSLVPARPAPDPVAPLAGRAGLILYVGLASEEDTTAATTTRPEDIAAAAEMLRDLARELLPAAETFTALSLVPTPAQPDDVRTVRDRVTRLQLLDAAPHVLGGSGDAR</sequence>
<dbReference type="EMBL" id="AXNT01000036">
    <property type="protein sequence ID" value="KGM02764.1"/>
    <property type="molecule type" value="Genomic_DNA"/>
</dbReference>
<keyword evidence="2" id="KW-1185">Reference proteome</keyword>
<protein>
    <submittedName>
        <fullName evidence="1">Uncharacterized protein</fullName>
    </submittedName>
</protein>
<dbReference type="OrthoDB" id="8927943at2"/>
<dbReference type="RefSeq" id="WP_034627757.1">
    <property type="nucleotide sequence ID" value="NZ_AXNT01000036.1"/>
</dbReference>
<dbReference type="STRING" id="1408250.Q760_11395"/>
<name>A0A0A0BA91_9CELL</name>
<reference evidence="1 2" key="1">
    <citation type="submission" date="2013-10" db="EMBL/GenBank/DDBJ databases">
        <authorList>
            <person name="Wang G."/>
            <person name="Zhuang W."/>
        </authorList>
    </citation>
    <scope>NUCLEOTIDE SEQUENCE [LARGE SCALE GENOMIC DNA]</scope>
    <source>
        <strain evidence="1 2">DSM 20118</strain>
    </source>
</reference>
<gene>
    <name evidence="1" type="ORF">Q760_11395</name>
</gene>
<organism evidence="1 2">
    <name type="scientific">Cellulomonas cellasea DSM 20118</name>
    <dbReference type="NCBI Taxonomy" id="1408250"/>
    <lineage>
        <taxon>Bacteria</taxon>
        <taxon>Bacillati</taxon>
        <taxon>Actinomycetota</taxon>
        <taxon>Actinomycetes</taxon>
        <taxon>Micrococcales</taxon>
        <taxon>Cellulomonadaceae</taxon>
        <taxon>Cellulomonas</taxon>
    </lineage>
</organism>
<evidence type="ECO:0000313" key="2">
    <source>
        <dbReference type="Proteomes" id="UP000029833"/>
    </source>
</evidence>
<evidence type="ECO:0000313" key="1">
    <source>
        <dbReference type="EMBL" id="KGM02764.1"/>
    </source>
</evidence>
<comment type="caution">
    <text evidence="1">The sequence shown here is derived from an EMBL/GenBank/DDBJ whole genome shotgun (WGS) entry which is preliminary data.</text>
</comment>
<dbReference type="AlphaFoldDB" id="A0A0A0BA91"/>
<proteinExistence type="predicted"/>
<dbReference type="Proteomes" id="UP000029833">
    <property type="component" value="Unassembled WGS sequence"/>
</dbReference>